<evidence type="ECO:0000313" key="3">
    <source>
        <dbReference type="Proteomes" id="UP000887563"/>
    </source>
</evidence>
<organism evidence="3 4">
    <name type="scientific">Meloidogyne incognita</name>
    <name type="common">Southern root-knot nematode worm</name>
    <name type="synonym">Oxyuris incognita</name>
    <dbReference type="NCBI Taxonomy" id="6306"/>
    <lineage>
        <taxon>Eukaryota</taxon>
        <taxon>Metazoa</taxon>
        <taxon>Ecdysozoa</taxon>
        <taxon>Nematoda</taxon>
        <taxon>Chromadorea</taxon>
        <taxon>Rhabditida</taxon>
        <taxon>Tylenchina</taxon>
        <taxon>Tylenchomorpha</taxon>
        <taxon>Tylenchoidea</taxon>
        <taxon>Meloidogynidae</taxon>
        <taxon>Meloidogyninae</taxon>
        <taxon>Meloidogyne</taxon>
        <taxon>Meloidogyne incognita group</taxon>
    </lineage>
</organism>
<keyword evidence="2" id="KW-1133">Transmembrane helix</keyword>
<evidence type="ECO:0000256" key="1">
    <source>
        <dbReference type="SAM" id="MobiDB-lite"/>
    </source>
</evidence>
<evidence type="ECO:0000256" key="2">
    <source>
        <dbReference type="SAM" id="Phobius"/>
    </source>
</evidence>
<name>A0A914LU52_MELIC</name>
<proteinExistence type="predicted"/>
<dbReference type="WBParaSite" id="Minc3s00892g18583">
    <property type="protein sequence ID" value="Minc3s00892g18583"/>
    <property type="gene ID" value="Minc3s00892g18583"/>
</dbReference>
<keyword evidence="3" id="KW-1185">Reference proteome</keyword>
<feature type="transmembrane region" description="Helical" evidence="2">
    <location>
        <begin position="327"/>
        <end position="351"/>
    </location>
</feature>
<dbReference type="Proteomes" id="UP000887563">
    <property type="component" value="Unplaced"/>
</dbReference>
<feature type="region of interest" description="Disordered" evidence="1">
    <location>
        <begin position="358"/>
        <end position="403"/>
    </location>
</feature>
<keyword evidence="2" id="KW-0472">Membrane</keyword>
<dbReference type="AlphaFoldDB" id="A0A914LU52"/>
<evidence type="ECO:0000313" key="4">
    <source>
        <dbReference type="WBParaSite" id="Minc3s00892g18583"/>
    </source>
</evidence>
<reference evidence="4" key="1">
    <citation type="submission" date="2022-11" db="UniProtKB">
        <authorList>
            <consortium name="WormBaseParasite"/>
        </authorList>
    </citation>
    <scope>IDENTIFICATION</scope>
</reference>
<sequence length="403" mass="45489">MGVAQRIVNKNEDLEGYKNVENACDVSVDDGGNIILHYTKEGKIKEKGCVVDMLTTEKWSDKFEFIAIVMNDKELDKCLKPKLKDSGMNENTLPFAFSVNLDIFKELLKGPQYNYVSCAFCDVVKDKLCMERTGLEFAWSMHDNKVNVHMGPIGEPKEWDKRHSKDLPSNKESEIKVKIEEENWFKIDELIFYDGKIENPKCYKKGDRIKPKAWEIVGGKYEEGFNYLFVFYLLPQKATFKHSCSTTSGSCRNIIKESPNGPNCKEIQIKFNGSNYKLLMNGENIQQSTTSNITTSLSTTNIPINSTNIQTTNILTTKEEEGGNTKWLLIGGIGGSILIILIIGGVILFILMISGNNKEGNNEETKGESNVVRGMSTTNVGMTTTTKKHNKRRKDNNNNNKEK</sequence>
<accession>A0A914LU52</accession>
<keyword evidence="2" id="KW-0812">Transmembrane</keyword>
<protein>
    <submittedName>
        <fullName evidence="4">Uncharacterized protein</fullName>
    </submittedName>
</protein>